<evidence type="ECO:0000256" key="3">
    <source>
        <dbReference type="ARBA" id="ARBA00022884"/>
    </source>
</evidence>
<evidence type="ECO:0000313" key="11">
    <source>
        <dbReference type="Proteomes" id="UP000190449"/>
    </source>
</evidence>
<dbReference type="Proteomes" id="UP000184275">
    <property type="component" value="Unassembled WGS sequence"/>
</dbReference>
<dbReference type="GO" id="GO:1990904">
    <property type="term" value="C:ribonucleoprotein complex"/>
    <property type="evidence" value="ECO:0007669"/>
    <property type="project" value="UniProtKB-KW"/>
</dbReference>
<evidence type="ECO:0000256" key="7">
    <source>
        <dbReference type="ARBA" id="ARBA00035343"/>
    </source>
</evidence>
<dbReference type="EMBL" id="FRAW01000002">
    <property type="protein sequence ID" value="SHK19633.1"/>
    <property type="molecule type" value="Genomic_DNA"/>
</dbReference>
<comment type="function">
    <text evidence="1">Binds directly to 16S ribosomal RNA.</text>
</comment>
<dbReference type="InterPro" id="IPR002583">
    <property type="entry name" value="Ribosomal_bS20"/>
</dbReference>
<reference evidence="8" key="1">
    <citation type="submission" date="2016-11" db="EMBL/GenBank/DDBJ databases">
        <authorList>
            <person name="Jaros S."/>
            <person name="Januszkiewicz K."/>
            <person name="Wedrychowicz H."/>
        </authorList>
    </citation>
    <scope>NUCLEOTIDE SEQUENCE [LARGE SCALE GENOMIC DNA]</scope>
    <source>
        <strain evidence="8">UWOS</strain>
    </source>
</reference>
<keyword evidence="10" id="KW-1185">Reference proteome</keyword>
<dbReference type="AlphaFoldDB" id="A0A1M6QHV2"/>
<evidence type="ECO:0000313" key="10">
    <source>
        <dbReference type="Proteomes" id="UP000184275"/>
    </source>
</evidence>
<evidence type="ECO:0000256" key="2">
    <source>
        <dbReference type="ARBA" id="ARBA00022730"/>
    </source>
</evidence>
<sequence length="89" mass="9771">MPNHQSCKKRIRQTKKLTEINRSVRSAIRTSLKTIRSASDKDAALKEMPRLFSMLDKAAAKGRAGFSANRAANYKAKVARVVNGLAAKA</sequence>
<dbReference type="RefSeq" id="WP_073302114.1">
    <property type="nucleotide sequence ID" value="NZ_FRAW01000002.1"/>
</dbReference>
<dbReference type="GO" id="GO:0003735">
    <property type="term" value="F:structural constituent of ribosome"/>
    <property type="evidence" value="ECO:0007669"/>
    <property type="project" value="InterPro"/>
</dbReference>
<dbReference type="Gene3D" id="1.20.58.110">
    <property type="entry name" value="Ribosomal protein S20"/>
    <property type="match status" value="1"/>
</dbReference>
<reference evidence="9 11" key="3">
    <citation type="submission" date="2017-02" db="EMBL/GenBank/DDBJ databases">
        <authorList>
            <person name="Peterson S.W."/>
        </authorList>
    </citation>
    <scope>NUCLEOTIDE SEQUENCE [LARGE SCALE GENOMIC DNA]</scope>
    <source>
        <strain evidence="9 11">ATCC 43854</strain>
    </source>
</reference>
<evidence type="ECO:0000313" key="8">
    <source>
        <dbReference type="EMBL" id="SHK19633.1"/>
    </source>
</evidence>
<dbReference type="GO" id="GO:0019843">
    <property type="term" value="F:rRNA binding"/>
    <property type="evidence" value="ECO:0007669"/>
    <property type="project" value="UniProtKB-KW"/>
</dbReference>
<keyword evidence="4 8" id="KW-0689">Ribosomal protein</keyword>
<dbReference type="Pfam" id="PF01649">
    <property type="entry name" value="Ribosomal_S20p"/>
    <property type="match status" value="1"/>
</dbReference>
<keyword evidence="2" id="KW-0699">rRNA-binding</keyword>
<keyword evidence="3" id="KW-0694">RNA-binding</keyword>
<evidence type="ECO:0000256" key="1">
    <source>
        <dbReference type="ARBA" id="ARBA00003134"/>
    </source>
</evidence>
<dbReference type="Proteomes" id="UP000190449">
    <property type="component" value="Unassembled WGS sequence"/>
</dbReference>
<name>A0A1M6QHV2_9BACT</name>
<dbReference type="InterPro" id="IPR036510">
    <property type="entry name" value="Ribosomal_bS20_sf"/>
</dbReference>
<dbReference type="STRING" id="28122.SAMN02745108_01339"/>
<dbReference type="GO" id="GO:0006412">
    <property type="term" value="P:translation"/>
    <property type="evidence" value="ECO:0007669"/>
    <property type="project" value="InterPro"/>
</dbReference>
<proteinExistence type="predicted"/>
<dbReference type="GO" id="GO:0005840">
    <property type="term" value="C:ribosome"/>
    <property type="evidence" value="ECO:0007669"/>
    <property type="project" value="UniProtKB-KW"/>
</dbReference>
<reference evidence="10" key="2">
    <citation type="submission" date="2016-11" db="EMBL/GenBank/DDBJ databases">
        <authorList>
            <person name="Varghese N."/>
            <person name="Submissions S."/>
        </authorList>
    </citation>
    <scope>NUCLEOTIDE SEQUENCE [LARGE SCALE GENOMIC DNA]</scope>
    <source>
        <strain evidence="10">UWOS</strain>
    </source>
</reference>
<accession>A0A1M6QHV2</accession>
<protein>
    <recommendedName>
        <fullName evidence="6">Small ribosomal subunit protein bS20</fullName>
    </recommendedName>
    <alternativeName>
        <fullName evidence="7">30S ribosomal protein S20</fullName>
    </alternativeName>
</protein>
<evidence type="ECO:0000256" key="4">
    <source>
        <dbReference type="ARBA" id="ARBA00022980"/>
    </source>
</evidence>
<accession>A0A1T4MPX4</accession>
<evidence type="ECO:0000256" key="6">
    <source>
        <dbReference type="ARBA" id="ARBA00035136"/>
    </source>
</evidence>
<organism evidence="8 10">
    <name type="scientific">Fibrobacter intestinalis</name>
    <dbReference type="NCBI Taxonomy" id="28122"/>
    <lineage>
        <taxon>Bacteria</taxon>
        <taxon>Pseudomonadati</taxon>
        <taxon>Fibrobacterota</taxon>
        <taxon>Fibrobacteria</taxon>
        <taxon>Fibrobacterales</taxon>
        <taxon>Fibrobacteraceae</taxon>
        <taxon>Fibrobacter</taxon>
    </lineage>
</organism>
<gene>
    <name evidence="9" type="ORF">SAMN02745108_01339</name>
    <name evidence="8" type="ORF">SAMN05720469_102101</name>
</gene>
<evidence type="ECO:0000313" key="9">
    <source>
        <dbReference type="EMBL" id="SJZ68866.1"/>
    </source>
</evidence>
<dbReference type="EMBL" id="FUWU01000019">
    <property type="protein sequence ID" value="SJZ68866.1"/>
    <property type="molecule type" value="Genomic_DNA"/>
</dbReference>
<dbReference type="NCBIfam" id="TIGR00029">
    <property type="entry name" value="S20"/>
    <property type="match status" value="1"/>
</dbReference>
<dbReference type="SUPFAM" id="SSF46992">
    <property type="entry name" value="Ribosomal protein S20"/>
    <property type="match status" value="1"/>
</dbReference>
<keyword evidence="5" id="KW-0687">Ribonucleoprotein</keyword>
<evidence type="ECO:0000256" key="5">
    <source>
        <dbReference type="ARBA" id="ARBA00023274"/>
    </source>
</evidence>